<accession>A0A9D1LSV2</accession>
<gene>
    <name evidence="2" type="ORF">IAC59_08670</name>
</gene>
<evidence type="ECO:0000313" key="2">
    <source>
        <dbReference type="EMBL" id="HIU47310.1"/>
    </source>
</evidence>
<reference evidence="2" key="2">
    <citation type="journal article" date="2021" name="PeerJ">
        <title>Extensive microbial diversity within the chicken gut microbiome revealed by metagenomics and culture.</title>
        <authorList>
            <person name="Gilroy R."/>
            <person name="Ravi A."/>
            <person name="Getino M."/>
            <person name="Pursley I."/>
            <person name="Horton D.L."/>
            <person name="Alikhan N.F."/>
            <person name="Baker D."/>
            <person name="Gharbi K."/>
            <person name="Hall N."/>
            <person name="Watson M."/>
            <person name="Adriaenssens E.M."/>
            <person name="Foster-Nyarko E."/>
            <person name="Jarju S."/>
            <person name="Secka A."/>
            <person name="Antonio M."/>
            <person name="Oren A."/>
            <person name="Chaudhuri R.R."/>
            <person name="La Ragione R."/>
            <person name="Hildebrand F."/>
            <person name="Pallen M.J."/>
        </authorList>
    </citation>
    <scope>NUCLEOTIDE SEQUENCE</scope>
    <source>
        <strain evidence="2">ChiSxjej2B14-8506</strain>
    </source>
</reference>
<dbReference type="AlphaFoldDB" id="A0A9D1LSV2"/>
<organism evidence="2 3">
    <name type="scientific">Candidatus Fimadaptatus faecigallinarum</name>
    <dbReference type="NCBI Taxonomy" id="2840814"/>
    <lineage>
        <taxon>Bacteria</taxon>
        <taxon>Bacillati</taxon>
        <taxon>Bacillota</taxon>
        <taxon>Clostridia</taxon>
        <taxon>Eubacteriales</taxon>
        <taxon>Candidatus Fimadaptatus</taxon>
    </lineage>
</organism>
<dbReference type="EMBL" id="DVNK01000052">
    <property type="protein sequence ID" value="HIU47310.1"/>
    <property type="molecule type" value="Genomic_DNA"/>
</dbReference>
<protein>
    <submittedName>
        <fullName evidence="2">Uncharacterized protein</fullName>
    </submittedName>
</protein>
<name>A0A9D1LSV2_9FIRM</name>
<comment type="caution">
    <text evidence="2">The sequence shown here is derived from an EMBL/GenBank/DDBJ whole genome shotgun (WGS) entry which is preliminary data.</text>
</comment>
<feature type="region of interest" description="Disordered" evidence="1">
    <location>
        <begin position="253"/>
        <end position="291"/>
    </location>
</feature>
<reference evidence="2" key="1">
    <citation type="submission" date="2020-10" db="EMBL/GenBank/DDBJ databases">
        <authorList>
            <person name="Gilroy R."/>
        </authorList>
    </citation>
    <scope>NUCLEOTIDE SEQUENCE</scope>
    <source>
        <strain evidence="2">ChiSxjej2B14-8506</strain>
    </source>
</reference>
<evidence type="ECO:0000313" key="3">
    <source>
        <dbReference type="Proteomes" id="UP000824123"/>
    </source>
</evidence>
<proteinExistence type="predicted"/>
<dbReference type="Proteomes" id="UP000824123">
    <property type="component" value="Unassembled WGS sequence"/>
</dbReference>
<sequence>MKLKMELGEKDVSELKFFADAVLWSGEALAQEVQGRMTLDDMVPDPGNNCPELERLSVLDECARASCARVEFGQDGAARVLGRLDLPLEAEFRDKCGNTYFCKGMATYNVSLDAPDISRSDCGEIVLRCEAQELTVQATSLECIAYLLKLDVHAYLVRQELIELELDDDDECVQTPPSCQCRPCGPSRPCGPGKPCKPCKPQNPCAPQPRADECAAEADNSCPVLGEAARASMAQSTQVGCTLNSLAAGAARSCGARPMPAQAQSTATTPPEDDDDAYRTVVKLPVHRRRR</sequence>
<evidence type="ECO:0000256" key="1">
    <source>
        <dbReference type="SAM" id="MobiDB-lite"/>
    </source>
</evidence>